<name>A0A401PQ09_SCYTO</name>
<feature type="domain" description="PA" evidence="1">
    <location>
        <begin position="61"/>
        <end position="119"/>
    </location>
</feature>
<dbReference type="Proteomes" id="UP000288216">
    <property type="component" value="Unassembled WGS sequence"/>
</dbReference>
<dbReference type="EMBL" id="BFAA01016287">
    <property type="protein sequence ID" value="GCB75203.1"/>
    <property type="molecule type" value="Genomic_DNA"/>
</dbReference>
<dbReference type="AlphaFoldDB" id="A0A401PQ09"/>
<dbReference type="OrthoDB" id="8062037at2759"/>
<organism evidence="2 3">
    <name type="scientific">Scyliorhinus torazame</name>
    <name type="common">Cloudy catshark</name>
    <name type="synonym">Catulus torazame</name>
    <dbReference type="NCBI Taxonomy" id="75743"/>
    <lineage>
        <taxon>Eukaryota</taxon>
        <taxon>Metazoa</taxon>
        <taxon>Chordata</taxon>
        <taxon>Craniata</taxon>
        <taxon>Vertebrata</taxon>
        <taxon>Chondrichthyes</taxon>
        <taxon>Elasmobranchii</taxon>
        <taxon>Galeomorphii</taxon>
        <taxon>Galeoidea</taxon>
        <taxon>Carcharhiniformes</taxon>
        <taxon>Scyliorhinidae</taxon>
        <taxon>Scyliorhinus</taxon>
    </lineage>
</organism>
<evidence type="ECO:0000313" key="3">
    <source>
        <dbReference type="Proteomes" id="UP000288216"/>
    </source>
</evidence>
<sequence length="132" mass="14659">MCSQIYGAVQDSVTQDARWCVLFSAILCHLRFADPPNGCTSCGGICVRIHKQNAQHHHGPAVVRNGLYFLLQVLQAQRAGYKAAIVHNVDSDQLLSMRSTNEEIRHQITIPSVFIGAHASHILTSLFTYDKE</sequence>
<reference evidence="2 3" key="1">
    <citation type="journal article" date="2018" name="Nat. Ecol. Evol.">
        <title>Shark genomes provide insights into elasmobranch evolution and the origin of vertebrates.</title>
        <authorList>
            <person name="Hara Y"/>
            <person name="Yamaguchi K"/>
            <person name="Onimaru K"/>
            <person name="Kadota M"/>
            <person name="Koyanagi M"/>
            <person name="Keeley SD"/>
            <person name="Tatsumi K"/>
            <person name="Tanaka K"/>
            <person name="Motone F"/>
            <person name="Kageyama Y"/>
            <person name="Nozu R"/>
            <person name="Adachi N"/>
            <person name="Nishimura O"/>
            <person name="Nakagawa R"/>
            <person name="Tanegashima C"/>
            <person name="Kiyatake I"/>
            <person name="Matsumoto R"/>
            <person name="Murakumo K"/>
            <person name="Nishida K"/>
            <person name="Terakita A"/>
            <person name="Kuratani S"/>
            <person name="Sato K"/>
            <person name="Hyodo S Kuraku.S."/>
        </authorList>
    </citation>
    <scope>NUCLEOTIDE SEQUENCE [LARGE SCALE GENOMIC DNA]</scope>
</reference>
<dbReference type="STRING" id="75743.A0A401PQ09"/>
<evidence type="ECO:0000259" key="1">
    <source>
        <dbReference type="Pfam" id="PF02225"/>
    </source>
</evidence>
<accession>A0A401PQ09</accession>
<proteinExistence type="predicted"/>
<protein>
    <recommendedName>
        <fullName evidence="1">PA domain-containing protein</fullName>
    </recommendedName>
</protein>
<keyword evidence="3" id="KW-1185">Reference proteome</keyword>
<dbReference type="Gene3D" id="3.50.30.30">
    <property type="match status" value="1"/>
</dbReference>
<dbReference type="InterPro" id="IPR003137">
    <property type="entry name" value="PA_domain"/>
</dbReference>
<comment type="caution">
    <text evidence="2">The sequence shown here is derived from an EMBL/GenBank/DDBJ whole genome shotgun (WGS) entry which is preliminary data.</text>
</comment>
<dbReference type="Pfam" id="PF02225">
    <property type="entry name" value="PA"/>
    <property type="match status" value="1"/>
</dbReference>
<gene>
    <name evidence="2" type="ORF">scyTo_0020335</name>
</gene>
<evidence type="ECO:0000313" key="2">
    <source>
        <dbReference type="EMBL" id="GCB75203.1"/>
    </source>
</evidence>